<proteinExistence type="predicted"/>
<dbReference type="CDD" id="cd07557">
    <property type="entry name" value="trimeric_dUTPase"/>
    <property type="match status" value="1"/>
</dbReference>
<accession>A0ABW1PAH2</accession>
<dbReference type="InterPro" id="IPR036157">
    <property type="entry name" value="dUTPase-like_sf"/>
</dbReference>
<evidence type="ECO:0000256" key="2">
    <source>
        <dbReference type="ARBA" id="ARBA00023080"/>
    </source>
</evidence>
<dbReference type="PANTHER" id="PTHR42680">
    <property type="entry name" value="DCTP DEAMINASE"/>
    <property type="match status" value="1"/>
</dbReference>
<dbReference type="PANTHER" id="PTHR42680:SF3">
    <property type="entry name" value="DCTP DEAMINASE"/>
    <property type="match status" value="1"/>
</dbReference>
<feature type="region of interest" description="Disordered" evidence="3">
    <location>
        <begin position="158"/>
        <end position="183"/>
    </location>
</feature>
<keyword evidence="1" id="KW-0378">Hydrolase</keyword>
<dbReference type="EMBL" id="JBHSQO010000028">
    <property type="protein sequence ID" value="MFC6092374.1"/>
    <property type="molecule type" value="Genomic_DNA"/>
</dbReference>
<comment type="caution">
    <text evidence="4">The sequence shown here is derived from an EMBL/GenBank/DDBJ whole genome shotgun (WGS) entry which is preliminary data.</text>
</comment>
<dbReference type="InterPro" id="IPR011962">
    <property type="entry name" value="dCTP_deaminase"/>
</dbReference>
<reference evidence="5" key="1">
    <citation type="journal article" date="2019" name="Int. J. Syst. Evol. Microbiol.">
        <title>The Global Catalogue of Microorganisms (GCM) 10K type strain sequencing project: providing services to taxonomists for standard genome sequencing and annotation.</title>
        <authorList>
            <consortium name="The Broad Institute Genomics Platform"/>
            <consortium name="The Broad Institute Genome Sequencing Center for Infectious Disease"/>
            <person name="Wu L."/>
            <person name="Ma J."/>
        </authorList>
    </citation>
    <scope>NUCLEOTIDE SEQUENCE [LARGE SCALE GENOMIC DNA]</scope>
    <source>
        <strain evidence="5">CGMCC 4.7246</strain>
    </source>
</reference>
<dbReference type="SUPFAM" id="SSF51283">
    <property type="entry name" value="dUTPase-like"/>
    <property type="match status" value="1"/>
</dbReference>
<keyword evidence="5" id="KW-1185">Reference proteome</keyword>
<evidence type="ECO:0000313" key="5">
    <source>
        <dbReference type="Proteomes" id="UP001596220"/>
    </source>
</evidence>
<evidence type="ECO:0000256" key="1">
    <source>
        <dbReference type="ARBA" id="ARBA00022801"/>
    </source>
</evidence>
<name>A0ABW1PAH2_9PSEU</name>
<evidence type="ECO:0000256" key="3">
    <source>
        <dbReference type="SAM" id="MobiDB-lite"/>
    </source>
</evidence>
<dbReference type="Gene3D" id="2.70.40.10">
    <property type="match status" value="1"/>
</dbReference>
<dbReference type="InterPro" id="IPR033704">
    <property type="entry name" value="dUTPase_trimeric"/>
</dbReference>
<keyword evidence="2" id="KW-0546">Nucleotide metabolism</keyword>
<dbReference type="Pfam" id="PF22769">
    <property type="entry name" value="DCD"/>
    <property type="match status" value="1"/>
</dbReference>
<evidence type="ECO:0000313" key="4">
    <source>
        <dbReference type="EMBL" id="MFC6092374.1"/>
    </source>
</evidence>
<dbReference type="RefSeq" id="WP_380638667.1">
    <property type="nucleotide sequence ID" value="NZ_JBHSQO010000028.1"/>
</dbReference>
<gene>
    <name evidence="4" type="ORF">ACFP3R_24145</name>
</gene>
<organism evidence="4 5">
    <name type="scientific">Saccharothrix lopnurensis</name>
    <dbReference type="NCBI Taxonomy" id="1670621"/>
    <lineage>
        <taxon>Bacteria</taxon>
        <taxon>Bacillati</taxon>
        <taxon>Actinomycetota</taxon>
        <taxon>Actinomycetes</taxon>
        <taxon>Pseudonocardiales</taxon>
        <taxon>Pseudonocardiaceae</taxon>
        <taxon>Saccharothrix</taxon>
    </lineage>
</organism>
<sequence length="183" mass="19810">MILSGSAIQRAVAAGEICVDPFDPALTNPNSHNYRLGPRLRVMADDVADPTRSPALTEFTVSEVDGHVLEPGRVYLGTTAERIGSTHYVPSLIGRSSLGRLGVFLQVSADLGQLGAVHHWTLEIVVTQPVRVYAGMVVGQVSFWRPVGGRMPYEGHYGTRSDPAPWNPAVASGFPEHGERKKR</sequence>
<protein>
    <submittedName>
        <fullName evidence="4">2'-deoxycytidine 5'-triphosphate deaminase domain-containing protein</fullName>
    </submittedName>
</protein>
<dbReference type="Proteomes" id="UP001596220">
    <property type="component" value="Unassembled WGS sequence"/>
</dbReference>